<dbReference type="EMBL" id="BAAARJ010000025">
    <property type="protein sequence ID" value="GAA2635480.1"/>
    <property type="molecule type" value="Genomic_DNA"/>
</dbReference>
<comment type="caution">
    <text evidence="3">The sequence shown here is derived from an EMBL/GenBank/DDBJ whole genome shotgun (WGS) entry which is preliminary data.</text>
</comment>
<dbReference type="RefSeq" id="WP_425576133.1">
    <property type="nucleotide sequence ID" value="NZ_BAAARJ010000025.1"/>
</dbReference>
<keyword evidence="4" id="KW-1185">Reference proteome</keyword>
<evidence type="ECO:0000313" key="4">
    <source>
        <dbReference type="Proteomes" id="UP001501447"/>
    </source>
</evidence>
<feature type="domain" description="Pierisin-like" evidence="2">
    <location>
        <begin position="137"/>
        <end position="255"/>
    </location>
</feature>
<evidence type="ECO:0000313" key="3">
    <source>
        <dbReference type="EMBL" id="GAA2635480.1"/>
    </source>
</evidence>
<reference evidence="3 4" key="1">
    <citation type="journal article" date="2019" name="Int. J. Syst. Evol. Microbiol.">
        <title>The Global Catalogue of Microorganisms (GCM) 10K type strain sequencing project: providing services to taxonomists for standard genome sequencing and annotation.</title>
        <authorList>
            <consortium name="The Broad Institute Genomics Platform"/>
            <consortium name="The Broad Institute Genome Sequencing Center for Infectious Disease"/>
            <person name="Wu L."/>
            <person name="Ma J."/>
        </authorList>
    </citation>
    <scope>NUCLEOTIDE SEQUENCE [LARGE SCALE GENOMIC DNA]</scope>
    <source>
        <strain evidence="3 4">JCM 16373</strain>
    </source>
</reference>
<dbReference type="Proteomes" id="UP001501447">
    <property type="component" value="Unassembled WGS sequence"/>
</dbReference>
<feature type="compositionally biased region" description="Pro residues" evidence="1">
    <location>
        <begin position="299"/>
        <end position="317"/>
    </location>
</feature>
<organism evidence="3 4">
    <name type="scientific">Streptomyces axinellae</name>
    <dbReference type="NCBI Taxonomy" id="552788"/>
    <lineage>
        <taxon>Bacteria</taxon>
        <taxon>Bacillati</taxon>
        <taxon>Actinomycetota</taxon>
        <taxon>Actinomycetes</taxon>
        <taxon>Kitasatosporales</taxon>
        <taxon>Streptomycetaceae</taxon>
        <taxon>Streptomyces</taxon>
    </lineage>
</organism>
<name>A0ABN3QUB4_9ACTN</name>
<feature type="compositionally biased region" description="Pro residues" evidence="1">
    <location>
        <begin position="355"/>
        <end position="377"/>
    </location>
</feature>
<evidence type="ECO:0000256" key="1">
    <source>
        <dbReference type="SAM" id="MobiDB-lite"/>
    </source>
</evidence>
<evidence type="ECO:0000259" key="2">
    <source>
        <dbReference type="Pfam" id="PF22596"/>
    </source>
</evidence>
<dbReference type="Gene3D" id="3.90.210.10">
    <property type="entry name" value="Heat-Labile Enterotoxin, subunit A"/>
    <property type="match status" value="1"/>
</dbReference>
<feature type="region of interest" description="Disordered" evidence="1">
    <location>
        <begin position="259"/>
        <end position="407"/>
    </location>
</feature>
<gene>
    <name evidence="3" type="ORF">GCM10009863_59870</name>
</gene>
<dbReference type="Pfam" id="PF22596">
    <property type="entry name" value="Scabin-like"/>
    <property type="match status" value="1"/>
</dbReference>
<accession>A0ABN3QUB4</accession>
<sequence>MPPIERSSSYPPNPEGFPELIEDYGIWRLLTDYSGDLYAAQFKDGSLVGYFDVNGPRAGNVTNYKGEQFSWGQAPAWNWYDSSGELIGSSLGLFDSLPEAEWTNNSTTAPDYWTSVNRDLPQIHPAPVWAPTGRVRLWRNSEYPPDKIFGEGFLPEGEETPNLLDYVYNSRKNTTYISLTTTENYVQQTAEQSQIPVARMKYRWAYRLDIPHNAINVNATLDIASPFPVQQEYIVPGSIPLEWIKYAREIDLNTGALKRKQHHNPYHRDGSTSSQSLRAGAYPPPTRRPGTTVPQPSSFRPPPANFRPGPENPPLRPPSRGFGATPYPPLRPPSQDFSADEYAPPTRRPGTTVPQPSPFRPPPANFRPGPENPPLRPPSQGFSADEYAPPTRRPGTASGHRHRSTRR</sequence>
<proteinExistence type="predicted"/>
<dbReference type="InterPro" id="IPR054695">
    <property type="entry name" value="Pierisin-like_dom"/>
</dbReference>
<protein>
    <recommendedName>
        <fullName evidence="2">Pierisin-like domain-containing protein</fullName>
    </recommendedName>
</protein>
<dbReference type="SUPFAM" id="SSF56399">
    <property type="entry name" value="ADP-ribosylation"/>
    <property type="match status" value="1"/>
</dbReference>